<evidence type="ECO:0000256" key="1">
    <source>
        <dbReference type="SAM" id="MobiDB-lite"/>
    </source>
</evidence>
<dbReference type="RefSeq" id="WP_271430322.1">
    <property type="nucleotide sequence ID" value="NZ_JAQIPB010000014.1"/>
</dbReference>
<dbReference type="EMBL" id="JAQIPB010000014">
    <property type="protein sequence ID" value="MDA7419121.1"/>
    <property type="molecule type" value="Genomic_DNA"/>
</dbReference>
<protein>
    <submittedName>
        <fullName evidence="3">Uncharacterized protein</fullName>
    </submittedName>
</protein>
<evidence type="ECO:0000313" key="4">
    <source>
        <dbReference type="Proteomes" id="UP001212602"/>
    </source>
</evidence>
<dbReference type="AlphaFoldDB" id="A0AAE3T2J2"/>
<organism evidence="3 4">
    <name type="scientific">Xenophilus arseniciresistens</name>
    <dbReference type="NCBI Taxonomy" id="1283306"/>
    <lineage>
        <taxon>Bacteria</taxon>
        <taxon>Pseudomonadati</taxon>
        <taxon>Pseudomonadota</taxon>
        <taxon>Betaproteobacteria</taxon>
        <taxon>Burkholderiales</taxon>
        <taxon>Comamonadaceae</taxon>
        <taxon>Xenophilus</taxon>
    </lineage>
</organism>
<evidence type="ECO:0000313" key="3">
    <source>
        <dbReference type="EMBL" id="MDA7419121.1"/>
    </source>
</evidence>
<keyword evidence="4" id="KW-1185">Reference proteome</keyword>
<feature type="region of interest" description="Disordered" evidence="1">
    <location>
        <begin position="36"/>
        <end position="121"/>
    </location>
</feature>
<feature type="signal peptide" evidence="2">
    <location>
        <begin position="1"/>
        <end position="29"/>
    </location>
</feature>
<comment type="caution">
    <text evidence="3">The sequence shown here is derived from an EMBL/GenBank/DDBJ whole genome shotgun (WGS) entry which is preliminary data.</text>
</comment>
<accession>A0AAE3T2J2</accession>
<feature type="chain" id="PRO_5041947720" evidence="2">
    <location>
        <begin position="30"/>
        <end position="121"/>
    </location>
</feature>
<reference evidence="3" key="1">
    <citation type="submission" date="2023-01" db="EMBL/GenBank/DDBJ databases">
        <title>Xenophilus mangrovi sp. nov., isolated from soil of Mangrove nature reserve.</title>
        <authorList>
            <person name="Xu S."/>
            <person name="Liu Z."/>
            <person name="Xu Y."/>
        </authorList>
    </citation>
    <scope>NUCLEOTIDE SEQUENCE</scope>
    <source>
        <strain evidence="3">YW8</strain>
    </source>
</reference>
<evidence type="ECO:0000256" key="2">
    <source>
        <dbReference type="SAM" id="SignalP"/>
    </source>
</evidence>
<dbReference type="Proteomes" id="UP001212602">
    <property type="component" value="Unassembled WGS sequence"/>
</dbReference>
<keyword evidence="2" id="KW-0732">Signal</keyword>
<proteinExistence type="predicted"/>
<gene>
    <name evidence="3" type="ORF">PGB34_22340</name>
</gene>
<name>A0AAE3T2J2_9BURK</name>
<feature type="compositionally biased region" description="Basic and acidic residues" evidence="1">
    <location>
        <begin position="110"/>
        <end position="121"/>
    </location>
</feature>
<sequence length="121" mass="12210">MSASSPRPGLMAAGLLAAAFALGGLPLQAAAQSIQRPQRAATLPQPSTDGPVLGGIKKGTDAAGRGVDRAGDATLSGVNRAADSASRPVRKFGNWLGDKLERGPGAASRRANERAAERQAP</sequence>